<name>A0A0B8T6D6_9SPHI</name>
<evidence type="ECO:0000313" key="1">
    <source>
        <dbReference type="EMBL" id="KGE13574.1"/>
    </source>
</evidence>
<sequence length="40" mass="4775">MQKGSDFTVIGLYAATKYKHQRQPFEHILSKDFLMKKFIK</sequence>
<dbReference type="PATRIC" id="fig|1229276.3.peg.2708"/>
<gene>
    <name evidence="1" type="ORF">DI53_2635</name>
</gene>
<dbReference type="AlphaFoldDB" id="A0A0B8T6D6"/>
<dbReference type="Proteomes" id="UP000031802">
    <property type="component" value="Unassembled WGS sequence"/>
</dbReference>
<reference evidence="1 2" key="2">
    <citation type="journal article" date="2015" name="PLoS ONE">
        <title>Whole-Genome Optical Mapping and Finished Genome Sequence of Sphingobacterium deserti sp. nov., a New Species Isolated from the Western Desert of China.</title>
        <authorList>
            <person name="Teng C."/>
            <person name="Zhou Z."/>
            <person name="Molnar I."/>
            <person name="Li X."/>
            <person name="Tang R."/>
            <person name="Chen M."/>
            <person name="Wang L."/>
            <person name="Su S."/>
            <person name="Zhang W."/>
            <person name="Lin M."/>
        </authorList>
    </citation>
    <scope>NUCLEOTIDE SEQUENCE [LARGE SCALE GENOMIC DNA]</scope>
    <source>
        <strain evidence="2">ACCC05744</strain>
    </source>
</reference>
<accession>A0A0B8T6D6</accession>
<proteinExistence type="predicted"/>
<organism evidence="1 2">
    <name type="scientific">Sphingobacterium deserti</name>
    <dbReference type="NCBI Taxonomy" id="1229276"/>
    <lineage>
        <taxon>Bacteria</taxon>
        <taxon>Pseudomonadati</taxon>
        <taxon>Bacteroidota</taxon>
        <taxon>Sphingobacteriia</taxon>
        <taxon>Sphingobacteriales</taxon>
        <taxon>Sphingobacteriaceae</taxon>
        <taxon>Sphingobacterium</taxon>
    </lineage>
</organism>
<reference evidence="2" key="1">
    <citation type="submission" date="2014-04" db="EMBL/GenBank/DDBJ databases">
        <title>Whole-Genome optical mapping and complete genome sequence of Sphingobacterium deserti sp. nov., a new spaces isolated from desert in the west of China.</title>
        <authorList>
            <person name="Teng C."/>
            <person name="Zhou Z."/>
            <person name="Li X."/>
            <person name="Chen M."/>
            <person name="Lin M."/>
            <person name="Wang L."/>
            <person name="Su S."/>
            <person name="Zhang C."/>
            <person name="Zhang W."/>
        </authorList>
    </citation>
    <scope>NUCLEOTIDE SEQUENCE [LARGE SCALE GENOMIC DNA]</scope>
    <source>
        <strain evidence="2">ACCC05744</strain>
    </source>
</reference>
<keyword evidence="2" id="KW-1185">Reference proteome</keyword>
<comment type="caution">
    <text evidence="1">The sequence shown here is derived from an EMBL/GenBank/DDBJ whole genome shotgun (WGS) entry which is preliminary data.</text>
</comment>
<dbReference type="EMBL" id="JJMU01000048">
    <property type="protein sequence ID" value="KGE13574.1"/>
    <property type="molecule type" value="Genomic_DNA"/>
</dbReference>
<protein>
    <submittedName>
        <fullName evidence="1">Uncharacterized protein</fullName>
    </submittedName>
</protein>
<evidence type="ECO:0000313" key="2">
    <source>
        <dbReference type="Proteomes" id="UP000031802"/>
    </source>
</evidence>